<dbReference type="InterPro" id="IPR050832">
    <property type="entry name" value="Bact_Acetyltransf"/>
</dbReference>
<dbReference type="Pfam" id="PF00583">
    <property type="entry name" value="Acetyltransf_1"/>
    <property type="match status" value="1"/>
</dbReference>
<evidence type="ECO:0000313" key="4">
    <source>
        <dbReference type="EMBL" id="ATP22003.1"/>
    </source>
</evidence>
<organism evidence="5 6">
    <name type="scientific">Sphingobium yanoikuyae</name>
    <name type="common">Sphingomonas yanoikuyae</name>
    <dbReference type="NCBI Taxonomy" id="13690"/>
    <lineage>
        <taxon>Bacteria</taxon>
        <taxon>Pseudomonadati</taxon>
        <taxon>Pseudomonadota</taxon>
        <taxon>Alphaproteobacteria</taxon>
        <taxon>Sphingomonadales</taxon>
        <taxon>Sphingomonadaceae</taxon>
        <taxon>Sphingobium</taxon>
    </lineage>
</organism>
<sequence length="146" mass="16277">MEFEELGSRAELAELEAELNRERCQPDSKVAICDLGASDDLNPRYFVARIDGRHAGGATFTQTDDGGCELHKLYVHPAFRQRGVGAALAEKVMKIASELNYPEIDIEMSGDSLEFWDRWVGERPFEYHGTRQFSVILKPGGPSTEG</sequence>
<dbReference type="Proteomes" id="UP000028534">
    <property type="component" value="Unassembled WGS sequence"/>
</dbReference>
<keyword evidence="4" id="KW-0614">Plasmid</keyword>
<geneLocation type="plasmid" evidence="4">
    <name>pSES189</name>
</geneLocation>
<dbReference type="Gene3D" id="3.40.630.30">
    <property type="match status" value="1"/>
</dbReference>
<evidence type="ECO:0000313" key="5">
    <source>
        <dbReference type="EMBL" id="KEZ14650.1"/>
    </source>
</evidence>
<dbReference type="GO" id="GO:0016747">
    <property type="term" value="F:acyltransferase activity, transferring groups other than amino-acyl groups"/>
    <property type="evidence" value="ECO:0007669"/>
    <property type="project" value="InterPro"/>
</dbReference>
<evidence type="ECO:0000259" key="3">
    <source>
        <dbReference type="PROSITE" id="PS51186"/>
    </source>
</evidence>
<protein>
    <submittedName>
        <fullName evidence="5">Acetyltransferase (GNAT) family protein</fullName>
    </submittedName>
    <submittedName>
        <fullName evidence="4">GNAT family N-acetyltransferase</fullName>
    </submittedName>
</protein>
<dbReference type="PANTHER" id="PTHR43877:SF1">
    <property type="entry name" value="ACETYLTRANSFERASE"/>
    <property type="match status" value="1"/>
</dbReference>
<keyword evidence="2" id="KW-0012">Acyltransferase</keyword>
<reference evidence="5 6" key="1">
    <citation type="submission" date="2014-03" db="EMBL/GenBank/DDBJ databases">
        <title>Genome sequence of Sphingobium yanoikuyae B1.</title>
        <authorList>
            <person name="Gan H.M."/>
            <person name="Gan H.Y."/>
            <person name="Savka M.A."/>
        </authorList>
    </citation>
    <scope>NUCLEOTIDE SEQUENCE [LARGE SCALE GENOMIC DNA]</scope>
    <source>
        <strain evidence="5 6">B1</strain>
    </source>
</reference>
<dbReference type="EMBL" id="CP020927">
    <property type="protein sequence ID" value="ATP22003.1"/>
    <property type="molecule type" value="Genomic_DNA"/>
</dbReference>
<evidence type="ECO:0000313" key="7">
    <source>
        <dbReference type="Proteomes" id="UP000037029"/>
    </source>
</evidence>
<geneLocation type="plasmid" evidence="7">
    <name>pses189</name>
</geneLocation>
<name>A0A084E9K8_SPHYA</name>
<dbReference type="SUPFAM" id="SSF55729">
    <property type="entry name" value="Acyl-CoA N-acyltransferases (Nat)"/>
    <property type="match status" value="1"/>
</dbReference>
<gene>
    <name evidence="4" type="ORF">BV87_26525</name>
    <name evidence="5" type="ORF">CP98_04746</name>
</gene>
<dbReference type="PANTHER" id="PTHR43877">
    <property type="entry name" value="AMINOALKYLPHOSPHONATE N-ACETYLTRANSFERASE-RELATED-RELATED"/>
    <property type="match status" value="1"/>
</dbReference>
<reference evidence="4 7" key="2">
    <citation type="submission" date="2017-04" db="EMBL/GenBank/DDBJ databases">
        <title>Characterization, genome and methylation analysis of a phthalic acid esters degrading strain Sphingobium yanoikuyae SHJ.</title>
        <authorList>
            <person name="Feng L."/>
        </authorList>
    </citation>
    <scope>NUCLEOTIDE SEQUENCE [LARGE SCALE GENOMIC DNA]</scope>
    <source>
        <strain evidence="4 7">SHJ</strain>
        <plasmid evidence="7">Plasmid pses189</plasmid>
        <plasmid evidence="4">pSES189</plasmid>
    </source>
</reference>
<dbReference type="AlphaFoldDB" id="A0A084E9K8"/>
<accession>A0A084E9K8</accession>
<dbReference type="EMBL" id="JGVR01000049">
    <property type="protein sequence ID" value="KEZ14650.1"/>
    <property type="molecule type" value="Genomic_DNA"/>
</dbReference>
<feature type="domain" description="N-acetyltransferase" evidence="3">
    <location>
        <begin position="1"/>
        <end position="142"/>
    </location>
</feature>
<dbReference type="Proteomes" id="UP000037029">
    <property type="component" value="Plasmid pses189"/>
</dbReference>
<evidence type="ECO:0000256" key="1">
    <source>
        <dbReference type="ARBA" id="ARBA00022679"/>
    </source>
</evidence>
<evidence type="ECO:0000313" key="6">
    <source>
        <dbReference type="Proteomes" id="UP000028534"/>
    </source>
</evidence>
<dbReference type="PROSITE" id="PS51186">
    <property type="entry name" value="GNAT"/>
    <property type="match status" value="1"/>
</dbReference>
<dbReference type="RefSeq" id="WP_017501046.1">
    <property type="nucleotide sequence ID" value="NZ_CP020927.1"/>
</dbReference>
<evidence type="ECO:0000256" key="2">
    <source>
        <dbReference type="ARBA" id="ARBA00023315"/>
    </source>
</evidence>
<proteinExistence type="predicted"/>
<dbReference type="InterPro" id="IPR000182">
    <property type="entry name" value="GNAT_dom"/>
</dbReference>
<dbReference type="InterPro" id="IPR016181">
    <property type="entry name" value="Acyl_CoA_acyltransferase"/>
</dbReference>
<keyword evidence="1 5" id="KW-0808">Transferase</keyword>
<dbReference type="PATRIC" id="fig|13690.10.peg.4893"/>
<dbReference type="CDD" id="cd04301">
    <property type="entry name" value="NAT_SF"/>
    <property type="match status" value="1"/>
</dbReference>